<dbReference type="Gene3D" id="3.40.50.1110">
    <property type="entry name" value="SGNH hydrolase"/>
    <property type="match status" value="1"/>
</dbReference>
<dbReference type="Proteomes" id="UP000275408">
    <property type="component" value="Unassembled WGS sequence"/>
</dbReference>
<dbReference type="GO" id="GO:0004622">
    <property type="term" value="F:phosphatidylcholine lysophospholipase activity"/>
    <property type="evidence" value="ECO:0007669"/>
    <property type="project" value="TreeGrafter"/>
</dbReference>
<dbReference type="OMA" id="MGNHIAD"/>
<protein>
    <submittedName>
        <fullName evidence="1">Uncharacterized protein</fullName>
    </submittedName>
</protein>
<dbReference type="InterPro" id="IPR008265">
    <property type="entry name" value="Lipase_GDSL_AS"/>
</dbReference>
<dbReference type="CDD" id="cd00229">
    <property type="entry name" value="SGNH_hydrolase"/>
    <property type="match status" value="1"/>
</dbReference>
<name>A0A3M6TII4_POCDA</name>
<dbReference type="InterPro" id="IPR051532">
    <property type="entry name" value="Ester_Hydrolysis_Enzymes"/>
</dbReference>
<gene>
    <name evidence="1" type="ORF">pdam_00022385</name>
</gene>
<dbReference type="SUPFAM" id="SSF52266">
    <property type="entry name" value="SGNH hydrolase"/>
    <property type="match status" value="1"/>
</dbReference>
<evidence type="ECO:0000313" key="2">
    <source>
        <dbReference type="Proteomes" id="UP000275408"/>
    </source>
</evidence>
<proteinExistence type="predicted"/>
<sequence>MADGSMVKTSEKLYRILAFGDSLTTGNTGGELNEAMDKPYTISLSKLLRDNHPDYAFKVDNRGIYGELVCGEMTERLPRVLHESGPYDLVIILGGTNDIIEAKKDLEDTLFEGITNLHAAVVSHGAKVIALTIPETDLYFKDLRENGLCWVKEEGENIRLLVNEKLRESIGRNEENVHITLCDFAVKFPQQSLCDKDLQELWSDGLHFTEKGYSKMAEIIYEDMKHLFTSRMTQRE</sequence>
<dbReference type="PANTHER" id="PTHR30383:SF5">
    <property type="entry name" value="SGNH HYDROLASE-TYPE ESTERASE DOMAIN-CONTAINING PROTEIN"/>
    <property type="match status" value="1"/>
</dbReference>
<keyword evidence="2" id="KW-1185">Reference proteome</keyword>
<evidence type="ECO:0000313" key="1">
    <source>
        <dbReference type="EMBL" id="RMX41190.1"/>
    </source>
</evidence>
<comment type="caution">
    <text evidence="1">The sequence shown here is derived from an EMBL/GenBank/DDBJ whole genome shotgun (WGS) entry which is preliminary data.</text>
</comment>
<dbReference type="EMBL" id="RCHS01003520">
    <property type="protein sequence ID" value="RMX41190.1"/>
    <property type="molecule type" value="Genomic_DNA"/>
</dbReference>
<dbReference type="OrthoDB" id="408760at2759"/>
<dbReference type="InterPro" id="IPR001087">
    <property type="entry name" value="GDSL"/>
</dbReference>
<reference evidence="1 2" key="1">
    <citation type="journal article" date="2018" name="Sci. Rep.">
        <title>Comparative analysis of the Pocillopora damicornis genome highlights role of immune system in coral evolution.</title>
        <authorList>
            <person name="Cunning R."/>
            <person name="Bay R.A."/>
            <person name="Gillette P."/>
            <person name="Baker A.C."/>
            <person name="Traylor-Knowles N."/>
        </authorList>
    </citation>
    <scope>NUCLEOTIDE SEQUENCE [LARGE SCALE GENOMIC DNA]</scope>
    <source>
        <strain evidence="1">RSMAS</strain>
        <tissue evidence="1">Whole animal</tissue>
    </source>
</reference>
<dbReference type="PROSITE" id="PS01098">
    <property type="entry name" value="LIPASE_GDSL_SER"/>
    <property type="match status" value="1"/>
</dbReference>
<dbReference type="GO" id="GO:0006629">
    <property type="term" value="P:lipid metabolic process"/>
    <property type="evidence" value="ECO:0007669"/>
    <property type="project" value="InterPro"/>
</dbReference>
<dbReference type="PANTHER" id="PTHR30383">
    <property type="entry name" value="THIOESTERASE 1/PROTEASE 1/LYSOPHOSPHOLIPASE L1"/>
    <property type="match status" value="1"/>
</dbReference>
<dbReference type="InterPro" id="IPR036514">
    <property type="entry name" value="SGNH_hydro_sf"/>
</dbReference>
<dbReference type="Pfam" id="PF00657">
    <property type="entry name" value="Lipase_GDSL"/>
    <property type="match status" value="1"/>
</dbReference>
<organism evidence="1 2">
    <name type="scientific">Pocillopora damicornis</name>
    <name type="common">Cauliflower coral</name>
    <name type="synonym">Millepora damicornis</name>
    <dbReference type="NCBI Taxonomy" id="46731"/>
    <lineage>
        <taxon>Eukaryota</taxon>
        <taxon>Metazoa</taxon>
        <taxon>Cnidaria</taxon>
        <taxon>Anthozoa</taxon>
        <taxon>Hexacorallia</taxon>
        <taxon>Scleractinia</taxon>
        <taxon>Astrocoeniina</taxon>
        <taxon>Pocilloporidae</taxon>
        <taxon>Pocillopora</taxon>
    </lineage>
</organism>
<dbReference type="AlphaFoldDB" id="A0A3M6TII4"/>
<accession>A0A3M6TII4</accession>